<comment type="subcellular location">
    <subcellularLocation>
        <location evidence="1 7">Cell outer membrane</location>
        <topology evidence="1 7">Multi-pass membrane protein</topology>
    </subcellularLocation>
</comment>
<keyword evidence="5 7" id="KW-0472">Membrane</keyword>
<dbReference type="Pfam" id="PF07715">
    <property type="entry name" value="Plug"/>
    <property type="match status" value="1"/>
</dbReference>
<evidence type="ECO:0000256" key="1">
    <source>
        <dbReference type="ARBA" id="ARBA00004571"/>
    </source>
</evidence>
<sequence>MRKFLSIAFGLVLLCTVSVTAQDQRRVLRGKVTASTDRLPMPGVTILDKSNQSGTTTNVDGEYSISVTDKSVLVFSFIGFVTKEYTVGSLTQLDVILEEDSKVLGEVVVVALGLTKEKEKVGYSVSTVRSDVLDKARETNVANSLAGQVAGLVVKGTNGGPGGTSNIVLRGLPSISGTGSPLFVINGVPMDNTQRGSAGQWGGSDGGDGIGNLSPDDIESMTVLKGQAASALYGARASNGVILITTKGAQKGGDWTLTYNLNLMTEQAVDFTNFQNVYGQGTGGTRPLTATDAQTSGRFAWGERMGGNVIGYDGNQYPYAPSSESYIDFYRRGTNTTNTVAISKGLGKDGAFRLSLSNLKSNSIVPNSGVDRLNINLNIDQNITDKLNVTAMINYVDQQSTNIPFLSDGPKNPNNFMFLAPNIRPSIFAPGYNAAGNEIVFSDDIFVTNPYFIVNKGINDLGRKRTISALSAKYSFTPKTYAMLRVGNDVSNDDFFSVDPTGLAYTANLQGNLGGRGLSTRTELNVDALFGSDFKVNDDISIDALIGGTIRKNNFETVGVSGSRFVIPGLYSPFNVVNFGRSYGFEEREVQSGFYSIGLGYKDFLTLTTTGRYDVYSTLPINNNNIFSPSVTGAFLFDKFLNMPSLDFGKLRASYAVTSGEPFAAYQTQFYYNSANAYAGVPAGASPLGLPNLSLKPFTTDEIEIGFDLSFFKTRLSLDVAYFTKTTNNEIMNANYSIASGFGSGVVATGSTQNKGLEVLITGIPVQTANFSWKSSLNFTNVKNEVLSTDPNNNPINLGQNRATLGNAVTAYVVGLPGPQIRAYDYKYDANGNIVVNNAGIPERGELKNWGSVLPTVYGGWNNEFNYKSFSFGFLIDYNFGNKVLSATEFYSHFRGLHQNTLVGREGGITTNEKTASAENYYRGLVQNVTRTSVVDGDFIKLRQLTLGYTFPREMFNSVPVLKGLTASIVARNLAILMRKAENIDPEATFGSNINYLGIEGTSLPSTRSIGFNLNFKLN</sequence>
<evidence type="ECO:0000256" key="6">
    <source>
        <dbReference type="ARBA" id="ARBA00023237"/>
    </source>
</evidence>
<dbReference type="InterPro" id="IPR023997">
    <property type="entry name" value="TonB-dep_OMP_SusC/RagA_CS"/>
</dbReference>
<dbReference type="InterPro" id="IPR012910">
    <property type="entry name" value="Plug_dom"/>
</dbReference>
<feature type="chain" id="PRO_5046321024" evidence="8">
    <location>
        <begin position="22"/>
        <end position="1019"/>
    </location>
</feature>
<dbReference type="NCBIfam" id="TIGR04056">
    <property type="entry name" value="OMP_RagA_SusC"/>
    <property type="match status" value="1"/>
</dbReference>
<dbReference type="EMBL" id="JBHSKS010000003">
    <property type="protein sequence ID" value="MFC5191112.1"/>
    <property type="molecule type" value="Genomic_DNA"/>
</dbReference>
<dbReference type="PROSITE" id="PS52016">
    <property type="entry name" value="TONB_DEPENDENT_REC_3"/>
    <property type="match status" value="1"/>
</dbReference>
<dbReference type="InterPro" id="IPR008969">
    <property type="entry name" value="CarboxyPept-like_regulatory"/>
</dbReference>
<reference evidence="11" key="1">
    <citation type="journal article" date="2019" name="Int. J. Syst. Evol. Microbiol.">
        <title>The Global Catalogue of Microorganisms (GCM) 10K type strain sequencing project: providing services to taxonomists for standard genome sequencing and annotation.</title>
        <authorList>
            <consortium name="The Broad Institute Genomics Platform"/>
            <consortium name="The Broad Institute Genome Sequencing Center for Infectious Disease"/>
            <person name="Wu L."/>
            <person name="Ma J."/>
        </authorList>
    </citation>
    <scope>NUCLEOTIDE SEQUENCE [LARGE SCALE GENOMIC DNA]</scope>
    <source>
        <strain evidence="11">CGMCC 1.7030</strain>
    </source>
</reference>
<dbReference type="SUPFAM" id="SSF49464">
    <property type="entry name" value="Carboxypeptidase regulatory domain-like"/>
    <property type="match status" value="1"/>
</dbReference>
<keyword evidence="11" id="KW-1185">Reference proteome</keyword>
<keyword evidence="6 7" id="KW-0998">Cell outer membrane</keyword>
<keyword evidence="4 7" id="KW-0812">Transmembrane</keyword>
<evidence type="ECO:0000256" key="2">
    <source>
        <dbReference type="ARBA" id="ARBA00022448"/>
    </source>
</evidence>
<evidence type="ECO:0000256" key="7">
    <source>
        <dbReference type="PROSITE-ProRule" id="PRU01360"/>
    </source>
</evidence>
<proteinExistence type="inferred from homology"/>
<dbReference type="Pfam" id="PF13715">
    <property type="entry name" value="CarbopepD_reg_2"/>
    <property type="match status" value="1"/>
</dbReference>
<dbReference type="InterPro" id="IPR037066">
    <property type="entry name" value="Plug_dom_sf"/>
</dbReference>
<dbReference type="Gene3D" id="2.40.170.20">
    <property type="entry name" value="TonB-dependent receptor, beta-barrel domain"/>
    <property type="match status" value="1"/>
</dbReference>
<evidence type="ECO:0000313" key="10">
    <source>
        <dbReference type="EMBL" id="MFC5191112.1"/>
    </source>
</evidence>
<evidence type="ECO:0000259" key="9">
    <source>
        <dbReference type="Pfam" id="PF07715"/>
    </source>
</evidence>
<comment type="similarity">
    <text evidence="7">Belongs to the TonB-dependent receptor family.</text>
</comment>
<organism evidence="10 11">
    <name type="scientific">Algoriphagus aquatilis</name>
    <dbReference type="NCBI Taxonomy" id="490186"/>
    <lineage>
        <taxon>Bacteria</taxon>
        <taxon>Pseudomonadati</taxon>
        <taxon>Bacteroidota</taxon>
        <taxon>Cytophagia</taxon>
        <taxon>Cytophagales</taxon>
        <taxon>Cyclobacteriaceae</taxon>
        <taxon>Algoriphagus</taxon>
    </lineage>
</organism>
<name>A0ABW0BTD3_9BACT</name>
<dbReference type="Gene3D" id="2.170.130.10">
    <property type="entry name" value="TonB-dependent receptor, plug domain"/>
    <property type="match status" value="1"/>
</dbReference>
<comment type="caution">
    <text evidence="10">The sequence shown here is derived from an EMBL/GenBank/DDBJ whole genome shotgun (WGS) entry which is preliminary data.</text>
</comment>
<keyword evidence="8" id="KW-0732">Signal</keyword>
<evidence type="ECO:0000256" key="4">
    <source>
        <dbReference type="ARBA" id="ARBA00022692"/>
    </source>
</evidence>
<feature type="signal peptide" evidence="8">
    <location>
        <begin position="1"/>
        <end position="21"/>
    </location>
</feature>
<accession>A0ABW0BTD3</accession>
<gene>
    <name evidence="10" type="ORF">ACFPIK_04990</name>
</gene>
<dbReference type="NCBIfam" id="TIGR04057">
    <property type="entry name" value="SusC_RagA_signa"/>
    <property type="match status" value="1"/>
</dbReference>
<keyword evidence="3 7" id="KW-1134">Transmembrane beta strand</keyword>
<dbReference type="RefSeq" id="WP_377912860.1">
    <property type="nucleotide sequence ID" value="NZ_JBHSKS010000003.1"/>
</dbReference>
<dbReference type="InterPro" id="IPR036942">
    <property type="entry name" value="Beta-barrel_TonB_sf"/>
</dbReference>
<feature type="domain" description="TonB-dependent receptor plug" evidence="9">
    <location>
        <begin position="118"/>
        <end position="241"/>
    </location>
</feature>
<dbReference type="SUPFAM" id="SSF56935">
    <property type="entry name" value="Porins"/>
    <property type="match status" value="1"/>
</dbReference>
<evidence type="ECO:0000256" key="5">
    <source>
        <dbReference type="ARBA" id="ARBA00023136"/>
    </source>
</evidence>
<keyword evidence="2 7" id="KW-0813">Transport</keyword>
<evidence type="ECO:0000256" key="3">
    <source>
        <dbReference type="ARBA" id="ARBA00022452"/>
    </source>
</evidence>
<evidence type="ECO:0000313" key="11">
    <source>
        <dbReference type="Proteomes" id="UP001596163"/>
    </source>
</evidence>
<evidence type="ECO:0000256" key="8">
    <source>
        <dbReference type="SAM" id="SignalP"/>
    </source>
</evidence>
<dbReference type="InterPro" id="IPR023996">
    <property type="entry name" value="TonB-dep_OMP_SusC/RagA"/>
</dbReference>
<protein>
    <submittedName>
        <fullName evidence="10">SusC/RagA family TonB-linked outer membrane protein</fullName>
    </submittedName>
</protein>
<dbReference type="InterPro" id="IPR039426">
    <property type="entry name" value="TonB-dep_rcpt-like"/>
</dbReference>
<dbReference type="Proteomes" id="UP001596163">
    <property type="component" value="Unassembled WGS sequence"/>
</dbReference>